<sequence length="216" mass="23842">MPTNRYNGRPADVETVPKGAELYRIMAADASYAANSFNMSPRPLAHPKQGRFEPADPRLGGYIYVADTLAGAVAEGVLRNQTISKEGVVRRPWLVNKKLVRLRLGGDVTVASVYGSAATKLNLDTALLCGGVSQYSQTRETGTKILLKTKPAFGMRYRCRNHDNLTSLMLITRKEPAPSLTLIDEVNIFFDKRGRDLILDVLLAEFQLQYTGLLPT</sequence>
<protein>
    <submittedName>
        <fullName evidence="2">RES family NAD+ phosphorylase</fullName>
    </submittedName>
</protein>
<evidence type="ECO:0000313" key="3">
    <source>
        <dbReference type="Proteomes" id="UP001190464"/>
    </source>
</evidence>
<keyword evidence="3" id="KW-1185">Reference proteome</keyword>
<name>A0ABM9LKP9_9MYCO</name>
<dbReference type="RefSeq" id="WP_308486099.1">
    <property type="nucleotide sequence ID" value="NZ_OY726398.1"/>
</dbReference>
<dbReference type="EMBL" id="OY726398">
    <property type="protein sequence ID" value="CAJ1500628.1"/>
    <property type="molecule type" value="Genomic_DNA"/>
</dbReference>
<evidence type="ECO:0000313" key="2">
    <source>
        <dbReference type="EMBL" id="CAJ1500628.1"/>
    </source>
</evidence>
<feature type="domain" description="RES" evidence="1">
    <location>
        <begin position="22"/>
        <end position="178"/>
    </location>
</feature>
<dbReference type="Pfam" id="PF08808">
    <property type="entry name" value="RES"/>
    <property type="match status" value="1"/>
</dbReference>
<evidence type="ECO:0000259" key="1">
    <source>
        <dbReference type="Pfam" id="PF08808"/>
    </source>
</evidence>
<accession>A0ABM9LKP9</accession>
<organism evidence="2 3">
    <name type="scientific">[Mycobacterium] holstebronense</name>
    <dbReference type="NCBI Taxonomy" id="3064288"/>
    <lineage>
        <taxon>Bacteria</taxon>
        <taxon>Bacillati</taxon>
        <taxon>Actinomycetota</taxon>
        <taxon>Actinomycetes</taxon>
        <taxon>Mycobacteriales</taxon>
        <taxon>Mycobacteriaceae</taxon>
        <taxon>Mycolicibacterium</taxon>
    </lineage>
</organism>
<dbReference type="InterPro" id="IPR014914">
    <property type="entry name" value="RES_dom"/>
</dbReference>
<dbReference type="Proteomes" id="UP001190464">
    <property type="component" value="Chromosome"/>
</dbReference>
<proteinExistence type="predicted"/>
<reference evidence="2 3" key="1">
    <citation type="submission" date="2023-08" db="EMBL/GenBank/DDBJ databases">
        <authorList>
            <person name="Folkvardsen B D."/>
            <person name="Norman A."/>
        </authorList>
    </citation>
    <scope>NUCLEOTIDE SEQUENCE [LARGE SCALE GENOMIC DNA]</scope>
    <source>
        <strain evidence="2 3">Mu0102</strain>
    </source>
</reference>
<gene>
    <name evidence="2" type="ORF">MU0102_001275</name>
</gene>